<feature type="chain" id="PRO_5002870985" description="DUF4399 domain-containing protein" evidence="1">
    <location>
        <begin position="30"/>
        <end position="180"/>
    </location>
</feature>
<gene>
    <name evidence="2" type="ordered locus">Cyan7425_3408</name>
</gene>
<reference evidence="2" key="1">
    <citation type="submission" date="2009-01" db="EMBL/GenBank/DDBJ databases">
        <title>Complete sequence of chromosome Cyanothece sp. PCC 7425.</title>
        <authorList>
            <consortium name="US DOE Joint Genome Institute"/>
            <person name="Lucas S."/>
            <person name="Copeland A."/>
            <person name="Lapidus A."/>
            <person name="Glavina del Rio T."/>
            <person name="Dalin E."/>
            <person name="Tice H."/>
            <person name="Bruce D."/>
            <person name="Goodwin L."/>
            <person name="Pitluck S."/>
            <person name="Sims D."/>
            <person name="Meineke L."/>
            <person name="Brettin T."/>
            <person name="Detter J.C."/>
            <person name="Han C."/>
            <person name="Larimer F."/>
            <person name="Land M."/>
            <person name="Hauser L."/>
            <person name="Kyrpides N."/>
            <person name="Ovchinnikova G."/>
            <person name="Liberton M."/>
            <person name="Stoeckel J."/>
            <person name="Banerjee A."/>
            <person name="Singh A."/>
            <person name="Page L."/>
            <person name="Sato H."/>
            <person name="Zhao L."/>
            <person name="Sherman L."/>
            <person name="Pakrasi H."/>
            <person name="Richardson P."/>
        </authorList>
    </citation>
    <scope>NUCLEOTIDE SEQUENCE</scope>
    <source>
        <strain evidence="2">PCC 7425</strain>
    </source>
</reference>
<organism evidence="2">
    <name type="scientific">Cyanothece sp. (strain PCC 7425 / ATCC 29141)</name>
    <dbReference type="NCBI Taxonomy" id="395961"/>
    <lineage>
        <taxon>Bacteria</taxon>
        <taxon>Bacillati</taxon>
        <taxon>Cyanobacteriota</taxon>
        <taxon>Cyanophyceae</taxon>
        <taxon>Gomontiellales</taxon>
        <taxon>Cyanothecaceae</taxon>
        <taxon>Cyanothece</taxon>
    </lineage>
</organism>
<accession>B8HQR1</accession>
<dbReference type="KEGG" id="cyn:Cyan7425_3408"/>
<name>B8HQR1_CYAP4</name>
<proteinExistence type="predicted"/>
<sequence length="180" mass="19762">MNKGKNRPGNFWHLHHLPGCLALTSLALAVVVHPEVVTESRAASLTNLHASGMEGMHHPGDKTHSHQLLEIPPGQPVPTVKLIVHPDAKQGWNLELQVTNFKFTPPQLQSKSNFSEGHAHLYLDGKKITRLYGSWYYLASLPPGQHQLKVTLNAHGHETLAYKGQPIQAIALVQVPAASQ</sequence>
<dbReference type="HOGENOM" id="CLU_130850_0_0_3"/>
<dbReference type="STRING" id="395961.Cyan7425_3408"/>
<evidence type="ECO:0000256" key="1">
    <source>
        <dbReference type="SAM" id="SignalP"/>
    </source>
</evidence>
<dbReference type="eggNOG" id="ENOG5032U84">
    <property type="taxonomic scope" value="Bacteria"/>
</dbReference>
<feature type="signal peptide" evidence="1">
    <location>
        <begin position="1"/>
        <end position="29"/>
    </location>
</feature>
<evidence type="ECO:0008006" key="3">
    <source>
        <dbReference type="Google" id="ProtNLM"/>
    </source>
</evidence>
<evidence type="ECO:0000313" key="2">
    <source>
        <dbReference type="EMBL" id="ACL45732.1"/>
    </source>
</evidence>
<dbReference type="AlphaFoldDB" id="B8HQR1"/>
<dbReference type="EMBL" id="CP001344">
    <property type="protein sequence ID" value="ACL45732.1"/>
    <property type="molecule type" value="Genomic_DNA"/>
</dbReference>
<protein>
    <recommendedName>
        <fullName evidence="3">DUF4399 domain-containing protein</fullName>
    </recommendedName>
</protein>
<dbReference type="OrthoDB" id="6385276at2"/>
<keyword evidence="1" id="KW-0732">Signal</keyword>